<dbReference type="EMBL" id="JPRF03000021">
    <property type="protein sequence ID" value="OEV37029.1"/>
    <property type="molecule type" value="Genomic_DNA"/>
</dbReference>
<dbReference type="Proteomes" id="UP000610124">
    <property type="component" value="Unassembled WGS sequence"/>
</dbReference>
<accession>A0A1E7N8M4</accession>
<reference evidence="3" key="4">
    <citation type="submission" date="2016-08" db="EMBL/GenBank/DDBJ databases">
        <title>Sequencing, assembly and comparative genomics of S. aureofaciens ATCC 10762.</title>
        <authorList>
            <person name="Gradnigo J.S."/>
            <person name="Johnson N."/>
            <person name="Somerville G.A."/>
        </authorList>
    </citation>
    <scope>NUCLEOTIDE SEQUENCE [LARGE SCALE GENOMIC DNA]</scope>
    <source>
        <strain evidence="3">ATCC 10762 / DSM 40127 / CCM 3239 / JCM 4008 / LMG 5968 / NBRC 12843 / NCIMB 8234 / A-377</strain>
    </source>
</reference>
<dbReference type="GeneID" id="97489354"/>
<reference evidence="2 3" key="2">
    <citation type="submission" date="2014-07" db="EMBL/GenBank/DDBJ databases">
        <authorList>
            <person name="Zhang J.E."/>
            <person name="Yang H."/>
            <person name="Guo J."/>
            <person name="Deng Z."/>
            <person name="Luo H."/>
            <person name="Luo M."/>
            <person name="Zhao B."/>
        </authorList>
    </citation>
    <scope>NUCLEOTIDE SEQUENCE [LARGE SCALE GENOMIC DNA]</scope>
    <source>
        <strain evidence="2">ATCC 10762</strain>
        <strain evidence="3">ATCC 10762 / DSM 40127 / CCM 3239 / JCM 4008 / LMG 5968 / NBRC 12843 / NCIMB 8234 / A-377</strain>
    </source>
</reference>
<organism evidence="2 3">
    <name type="scientific">Kitasatospora aureofaciens</name>
    <name type="common">Streptomyces aureofaciens</name>
    <dbReference type="NCBI Taxonomy" id="1894"/>
    <lineage>
        <taxon>Bacteria</taxon>
        <taxon>Bacillati</taxon>
        <taxon>Actinomycetota</taxon>
        <taxon>Actinomycetes</taxon>
        <taxon>Kitasatosporales</taxon>
        <taxon>Streptomycetaceae</taxon>
        <taxon>Kitasatospora</taxon>
    </lineage>
</organism>
<protein>
    <submittedName>
        <fullName evidence="2">Uncharacterized protein</fullName>
    </submittedName>
</protein>
<dbReference type="KEGG" id="kau:B6264_24840"/>
<dbReference type="EMBL" id="BMUB01000025">
    <property type="protein sequence ID" value="GGV00982.1"/>
    <property type="molecule type" value="Genomic_DNA"/>
</dbReference>
<reference evidence="1" key="1">
    <citation type="journal article" date="2014" name="Int. J. Syst. Evol. Microbiol.">
        <title>Complete genome sequence of Corynebacterium casei LMG S-19264T (=DSM 44701T), isolated from a smear-ripened cheese.</title>
        <authorList>
            <consortium name="US DOE Joint Genome Institute (JGI-PGF)"/>
            <person name="Walter F."/>
            <person name="Albersmeier A."/>
            <person name="Kalinowski J."/>
            <person name="Ruckert C."/>
        </authorList>
    </citation>
    <scope>NUCLEOTIDE SEQUENCE</scope>
    <source>
        <strain evidence="1">JCM 4434</strain>
    </source>
</reference>
<dbReference type="OrthoDB" id="3436208at2"/>
<evidence type="ECO:0000313" key="2">
    <source>
        <dbReference type="EMBL" id="OEV37029.1"/>
    </source>
</evidence>
<accession>A0A8H9LR23</accession>
<dbReference type="AlphaFoldDB" id="A0A1E7N8M4"/>
<evidence type="ECO:0000313" key="3">
    <source>
        <dbReference type="Proteomes" id="UP000037395"/>
    </source>
</evidence>
<reference evidence="2" key="3">
    <citation type="submission" date="2016-08" db="EMBL/GenBank/DDBJ databases">
        <title>Sequencing, Assembly and Comparative Genomics of S. aureofaciens ATCC 10762.</title>
        <authorList>
            <person name="Gradnigo J.S."/>
            <person name="Johnson N."/>
            <person name="Somerville G.A."/>
        </authorList>
    </citation>
    <scope>NUCLEOTIDE SEQUENCE [LARGE SCALE GENOMIC DNA]</scope>
    <source>
        <strain evidence="2">ATCC 10762</strain>
    </source>
</reference>
<keyword evidence="3" id="KW-1185">Reference proteome</keyword>
<proteinExistence type="predicted"/>
<sequence>MTNKKLGGAIYIDDRGMCFEGDGDTALPEALRRIGELPEPMAQLAAEVPALTIRQPWLAASLGGTSPGADVLGVSAAQWLGARTY</sequence>
<name>A0A1E7N8M4_KITAU</name>
<reference evidence="1" key="5">
    <citation type="submission" date="2020-09" db="EMBL/GenBank/DDBJ databases">
        <authorList>
            <person name="Sun Q."/>
            <person name="Ohkuma M."/>
        </authorList>
    </citation>
    <scope>NUCLEOTIDE SEQUENCE</scope>
    <source>
        <strain evidence="1">JCM 4434</strain>
    </source>
</reference>
<evidence type="ECO:0000313" key="1">
    <source>
        <dbReference type="EMBL" id="GGV00982.1"/>
    </source>
</evidence>
<comment type="caution">
    <text evidence="2">The sequence shown here is derived from an EMBL/GenBank/DDBJ whole genome shotgun (WGS) entry which is preliminary data.</text>
</comment>
<dbReference type="RefSeq" id="WP_030556186.1">
    <property type="nucleotide sequence ID" value="NZ_BMUB01000025.1"/>
</dbReference>
<dbReference type="Proteomes" id="UP000037395">
    <property type="component" value="Unassembled WGS sequence"/>
</dbReference>
<gene>
    <name evidence="1" type="ORF">GCM10010502_64350</name>
    <name evidence="2" type="ORF">HS99_0004160</name>
</gene>